<dbReference type="Pfam" id="PF07690">
    <property type="entry name" value="MFS_1"/>
    <property type="match status" value="1"/>
</dbReference>
<evidence type="ECO:0000256" key="5">
    <source>
        <dbReference type="ARBA" id="ARBA00023136"/>
    </source>
</evidence>
<accession>A0A7D9IIG3</accession>
<dbReference type="PANTHER" id="PTHR43385:SF1">
    <property type="entry name" value="RIBOFLAVIN TRANSPORTER RIBJ"/>
    <property type="match status" value="1"/>
</dbReference>
<dbReference type="PANTHER" id="PTHR43385">
    <property type="entry name" value="RIBOFLAVIN TRANSPORTER RIBJ"/>
    <property type="match status" value="1"/>
</dbReference>
<proteinExistence type="predicted"/>
<sequence length="300" mass="33363">MATRCCDFTIDVECVKELCILLSCIKEKVTLEYFAQPEVLNRVPYLFVLLGGVCCALCSVGALLLFKPPRNVTDETKPEKSPFQELTGTGEYREENGVLEDKTDLSADTHPLKMIKTKYFWILWFLSLVNGEAVIFVSSFYKAYGETFISNDYFLTLVGSIGTGFISVGRIFWGFIADRLPLRLGLIVQNTMMVFLLLTFTLSEKAGKWLYFIWVVTMFGTMAGTTTYLTAATATTFGLKYFSTNYGLVSSSMIFGGILGSILSQNLTDHIGWSGIFALIAGFSFSGIVLSYIFDAEDVN</sequence>
<name>A0A7D9IIG3_PARCT</name>
<evidence type="ECO:0000313" key="7">
    <source>
        <dbReference type="Proteomes" id="UP001152795"/>
    </source>
</evidence>
<keyword evidence="5" id="KW-0472">Membrane</keyword>
<evidence type="ECO:0000256" key="1">
    <source>
        <dbReference type="ARBA" id="ARBA00004141"/>
    </source>
</evidence>
<dbReference type="InterPro" id="IPR011701">
    <property type="entry name" value="MFS"/>
</dbReference>
<dbReference type="InterPro" id="IPR020846">
    <property type="entry name" value="MFS_dom"/>
</dbReference>
<dbReference type="OrthoDB" id="410267at2759"/>
<keyword evidence="4" id="KW-1133">Transmembrane helix</keyword>
<dbReference type="SUPFAM" id="SSF103473">
    <property type="entry name" value="MFS general substrate transporter"/>
    <property type="match status" value="1"/>
</dbReference>
<dbReference type="Proteomes" id="UP001152795">
    <property type="component" value="Unassembled WGS sequence"/>
</dbReference>
<gene>
    <name evidence="6" type="ORF">PACLA_8A018596</name>
</gene>
<protein>
    <submittedName>
        <fullName evidence="6">Oxalate:formate antiporter-like isoform X1</fullName>
    </submittedName>
</protein>
<dbReference type="GO" id="GO:0016020">
    <property type="term" value="C:membrane"/>
    <property type="evidence" value="ECO:0007669"/>
    <property type="project" value="UniProtKB-SubCell"/>
</dbReference>
<comment type="subcellular location">
    <subcellularLocation>
        <location evidence="1">Membrane</location>
        <topology evidence="1">Multi-pass membrane protein</topology>
    </subcellularLocation>
</comment>
<dbReference type="GO" id="GO:0022857">
    <property type="term" value="F:transmembrane transporter activity"/>
    <property type="evidence" value="ECO:0007669"/>
    <property type="project" value="InterPro"/>
</dbReference>
<evidence type="ECO:0000256" key="3">
    <source>
        <dbReference type="ARBA" id="ARBA00022692"/>
    </source>
</evidence>
<keyword evidence="7" id="KW-1185">Reference proteome</keyword>
<dbReference type="AlphaFoldDB" id="A0A7D9IIG3"/>
<organism evidence="6 7">
    <name type="scientific">Paramuricea clavata</name>
    <name type="common">Red gorgonian</name>
    <name type="synonym">Violescent sea-whip</name>
    <dbReference type="NCBI Taxonomy" id="317549"/>
    <lineage>
        <taxon>Eukaryota</taxon>
        <taxon>Metazoa</taxon>
        <taxon>Cnidaria</taxon>
        <taxon>Anthozoa</taxon>
        <taxon>Octocorallia</taxon>
        <taxon>Malacalcyonacea</taxon>
        <taxon>Plexauridae</taxon>
        <taxon>Paramuricea</taxon>
    </lineage>
</organism>
<keyword evidence="3" id="KW-0812">Transmembrane</keyword>
<evidence type="ECO:0000256" key="4">
    <source>
        <dbReference type="ARBA" id="ARBA00022989"/>
    </source>
</evidence>
<reference evidence="6" key="1">
    <citation type="submission" date="2020-04" db="EMBL/GenBank/DDBJ databases">
        <authorList>
            <person name="Alioto T."/>
            <person name="Alioto T."/>
            <person name="Gomez Garrido J."/>
        </authorList>
    </citation>
    <scope>NUCLEOTIDE SEQUENCE</scope>
    <source>
        <strain evidence="6">A484AB</strain>
    </source>
</reference>
<dbReference type="InterPro" id="IPR036259">
    <property type="entry name" value="MFS_trans_sf"/>
</dbReference>
<dbReference type="Gene3D" id="1.20.1250.20">
    <property type="entry name" value="MFS general substrate transporter like domains"/>
    <property type="match status" value="1"/>
</dbReference>
<dbReference type="InterPro" id="IPR052983">
    <property type="entry name" value="MFS_Riboflavin_Transporter"/>
</dbReference>
<dbReference type="EMBL" id="CACRXK020007066">
    <property type="protein sequence ID" value="CAB4011201.1"/>
    <property type="molecule type" value="Genomic_DNA"/>
</dbReference>
<comment type="caution">
    <text evidence="6">The sequence shown here is derived from an EMBL/GenBank/DDBJ whole genome shotgun (WGS) entry which is preliminary data.</text>
</comment>
<keyword evidence="2" id="KW-0813">Transport</keyword>
<dbReference type="PROSITE" id="PS50850">
    <property type="entry name" value="MFS"/>
    <property type="match status" value="1"/>
</dbReference>
<evidence type="ECO:0000313" key="6">
    <source>
        <dbReference type="EMBL" id="CAB4011201.1"/>
    </source>
</evidence>
<evidence type="ECO:0000256" key="2">
    <source>
        <dbReference type="ARBA" id="ARBA00022448"/>
    </source>
</evidence>